<dbReference type="InterPro" id="IPR008271">
    <property type="entry name" value="Ser/Thr_kinase_AS"/>
</dbReference>
<protein>
    <recommendedName>
        <fullName evidence="6">Protein kinase domain-containing protein</fullName>
    </recommendedName>
</protein>
<evidence type="ECO:0000256" key="2">
    <source>
        <dbReference type="ARBA" id="ARBA00022840"/>
    </source>
</evidence>
<dbReference type="Pfam" id="PF00069">
    <property type="entry name" value="Pkinase"/>
    <property type="match status" value="1"/>
</dbReference>
<dbReference type="SMART" id="SM00220">
    <property type="entry name" value="S_TKc"/>
    <property type="match status" value="1"/>
</dbReference>
<keyword evidence="3" id="KW-0802">TPR repeat</keyword>
<dbReference type="InterPro" id="IPR011990">
    <property type="entry name" value="TPR-like_helical_dom_sf"/>
</dbReference>
<evidence type="ECO:0000313" key="8">
    <source>
        <dbReference type="Proteomes" id="UP000192391"/>
    </source>
</evidence>
<feature type="domain" description="Protein kinase" evidence="6">
    <location>
        <begin position="13"/>
        <end position="259"/>
    </location>
</feature>
<dbReference type="AlphaFoldDB" id="A0AAC9W3U0"/>
<reference evidence="8" key="1">
    <citation type="journal article" date="2017" name="Sci. Rep.">
        <title>Determination of the Genome and Primary Transcriptome of Syngas Fermenting Eubacterium limosum ATCC 8486.</title>
        <authorList>
            <person name="Song Y."/>
            <person name="Shin J."/>
            <person name="Jeong Y."/>
            <person name="Jin S."/>
            <person name="Lee J.K."/>
            <person name="Kim D.R."/>
            <person name="Kim S.C."/>
            <person name="Cho S."/>
            <person name="Cho B.K."/>
        </authorList>
    </citation>
    <scope>NUCLEOTIDE SEQUENCE [LARGE SCALE GENOMIC DNA]</scope>
    <source>
        <strain evidence="8">ATCC 8486</strain>
    </source>
</reference>
<dbReference type="Proteomes" id="UP000192391">
    <property type="component" value="Chromosome"/>
</dbReference>
<dbReference type="Gene3D" id="1.10.510.10">
    <property type="entry name" value="Transferase(Phosphotransferase) domain 1"/>
    <property type="match status" value="1"/>
</dbReference>
<keyword evidence="5" id="KW-0472">Membrane</keyword>
<evidence type="ECO:0000259" key="6">
    <source>
        <dbReference type="PROSITE" id="PS50011"/>
    </source>
</evidence>
<dbReference type="CDD" id="cd00180">
    <property type="entry name" value="PKc"/>
    <property type="match status" value="1"/>
</dbReference>
<dbReference type="PROSITE" id="PS00107">
    <property type="entry name" value="PROTEIN_KINASE_ATP"/>
    <property type="match status" value="1"/>
</dbReference>
<dbReference type="RefSeq" id="WP_038352322.1">
    <property type="nucleotide sequence ID" value="NZ_CP019962.1"/>
</dbReference>
<evidence type="ECO:0000256" key="4">
    <source>
        <dbReference type="PROSITE-ProRule" id="PRU10141"/>
    </source>
</evidence>
<dbReference type="GO" id="GO:0005524">
    <property type="term" value="F:ATP binding"/>
    <property type="evidence" value="ECO:0007669"/>
    <property type="project" value="UniProtKB-UniRule"/>
</dbReference>
<dbReference type="PANTHER" id="PTHR44167">
    <property type="entry name" value="OVARIAN-SPECIFIC SERINE/THREONINE-PROTEIN KINASE LOK-RELATED"/>
    <property type="match status" value="1"/>
</dbReference>
<keyword evidence="5" id="KW-0812">Transmembrane</keyword>
<organism evidence="7 8">
    <name type="scientific">Eubacterium limosum</name>
    <dbReference type="NCBI Taxonomy" id="1736"/>
    <lineage>
        <taxon>Bacteria</taxon>
        <taxon>Bacillati</taxon>
        <taxon>Bacillota</taxon>
        <taxon>Clostridia</taxon>
        <taxon>Eubacteriales</taxon>
        <taxon>Eubacteriaceae</taxon>
        <taxon>Eubacterium</taxon>
    </lineage>
</organism>
<dbReference type="SMART" id="SM00028">
    <property type="entry name" value="TPR"/>
    <property type="match status" value="2"/>
</dbReference>
<feature type="repeat" description="TPR" evidence="3">
    <location>
        <begin position="512"/>
        <end position="545"/>
    </location>
</feature>
<sequence length="604" mass="69124">MKKLIGTTLDDHYKFISLIGEGATSTVYLATDLQMGAMWAIKVLNKKDNIQGYQRQKEEAIMLSKLSNPMFPRVLPTIYDQPEALYIVMDYIHGVQLSEFLENNVISVMQAINWLKQICQGMEYLHEQGYVYCDLKPDNVVINNQFLKMIDFGACKKIGDTTNRRAGTAEFSPPEYADRSIPVGTYTDVYSIGKLGQYICSFLDEKEKPSELVSLLNLCCEANYEQRIKSAEDVYAALQRIEQKSDPISGYKARLAIFLSSVILCIAFFTLGMFGYYSNVQAYRNEFNSFFNQAVKYEQAGENSNAIEAYLNASIKDPGQSDVYEKIYQLMLPQKTDENFREKNKALLDVFRERTAIKNLDESLRIRLAELCIEQESPVYQDYAKDLLKNMKGEKVEILRNIVSGEGDTGQIVEQIKNLIETSDDTNEKMDALFLLLNVYSKLNTWTETDLNFIENTFKAMDQEALNNHEKLIPSYKLIALGLSNNLEDMNLRKDAVSWWNKLDHLHAEYTKEENITKGKLYYAEGDYPKAAESFKAAIGKDDSDLLSYLYTIDALLKSGNNSEASNLWQRAKTLKEKQNEKLSANLLYQYNALQLQLEMFGIQ</sequence>
<keyword evidence="1 4" id="KW-0547">Nucleotide-binding</keyword>
<feature type="transmembrane region" description="Helical" evidence="5">
    <location>
        <begin position="255"/>
        <end position="277"/>
    </location>
</feature>
<dbReference type="GO" id="GO:0004672">
    <property type="term" value="F:protein kinase activity"/>
    <property type="evidence" value="ECO:0007669"/>
    <property type="project" value="InterPro"/>
</dbReference>
<dbReference type="PROSITE" id="PS00108">
    <property type="entry name" value="PROTEIN_KINASE_ST"/>
    <property type="match status" value="1"/>
</dbReference>
<evidence type="ECO:0000313" key="7">
    <source>
        <dbReference type="EMBL" id="ARD67015.1"/>
    </source>
</evidence>
<dbReference type="InterPro" id="IPR011009">
    <property type="entry name" value="Kinase-like_dom_sf"/>
</dbReference>
<name>A0AAC9W3U0_EUBLI</name>
<keyword evidence="5" id="KW-1133">Transmembrane helix</keyword>
<accession>A0AAC9W3U0</accession>
<dbReference type="PROSITE" id="PS50005">
    <property type="entry name" value="TPR"/>
    <property type="match status" value="1"/>
</dbReference>
<feature type="binding site" evidence="4">
    <location>
        <position position="42"/>
    </location>
    <ligand>
        <name>ATP</name>
        <dbReference type="ChEBI" id="CHEBI:30616"/>
    </ligand>
</feature>
<dbReference type="SUPFAM" id="SSF48452">
    <property type="entry name" value="TPR-like"/>
    <property type="match status" value="1"/>
</dbReference>
<evidence type="ECO:0000256" key="3">
    <source>
        <dbReference type="PROSITE-ProRule" id="PRU00339"/>
    </source>
</evidence>
<gene>
    <name evidence="7" type="ORF">B2M23_16405</name>
</gene>
<dbReference type="SUPFAM" id="SSF56112">
    <property type="entry name" value="Protein kinase-like (PK-like)"/>
    <property type="match status" value="1"/>
</dbReference>
<evidence type="ECO:0000256" key="5">
    <source>
        <dbReference type="SAM" id="Phobius"/>
    </source>
</evidence>
<dbReference type="Gene3D" id="1.25.40.10">
    <property type="entry name" value="Tetratricopeptide repeat domain"/>
    <property type="match status" value="1"/>
</dbReference>
<keyword evidence="2 4" id="KW-0067">ATP-binding</keyword>
<dbReference type="InterPro" id="IPR019734">
    <property type="entry name" value="TPR_rpt"/>
</dbReference>
<dbReference type="PANTHER" id="PTHR44167:SF24">
    <property type="entry name" value="SERINE_THREONINE-PROTEIN KINASE CHK2"/>
    <property type="match status" value="1"/>
</dbReference>
<evidence type="ECO:0000256" key="1">
    <source>
        <dbReference type="ARBA" id="ARBA00022741"/>
    </source>
</evidence>
<dbReference type="InterPro" id="IPR017441">
    <property type="entry name" value="Protein_kinase_ATP_BS"/>
</dbReference>
<dbReference type="InterPro" id="IPR000719">
    <property type="entry name" value="Prot_kinase_dom"/>
</dbReference>
<dbReference type="PROSITE" id="PS50011">
    <property type="entry name" value="PROTEIN_KINASE_DOM"/>
    <property type="match status" value="1"/>
</dbReference>
<dbReference type="Gene3D" id="3.30.200.20">
    <property type="entry name" value="Phosphorylase Kinase, domain 1"/>
    <property type="match status" value="1"/>
</dbReference>
<dbReference type="KEGG" id="elim:B2M23_16405"/>
<dbReference type="EMBL" id="CP019962">
    <property type="protein sequence ID" value="ARD67015.1"/>
    <property type="molecule type" value="Genomic_DNA"/>
</dbReference>
<proteinExistence type="predicted"/>